<dbReference type="Proteomes" id="UP000799118">
    <property type="component" value="Unassembled WGS sequence"/>
</dbReference>
<organism evidence="1 2">
    <name type="scientific">Gymnopus androsaceus JB14</name>
    <dbReference type="NCBI Taxonomy" id="1447944"/>
    <lineage>
        <taxon>Eukaryota</taxon>
        <taxon>Fungi</taxon>
        <taxon>Dikarya</taxon>
        <taxon>Basidiomycota</taxon>
        <taxon>Agaricomycotina</taxon>
        <taxon>Agaricomycetes</taxon>
        <taxon>Agaricomycetidae</taxon>
        <taxon>Agaricales</taxon>
        <taxon>Marasmiineae</taxon>
        <taxon>Omphalotaceae</taxon>
        <taxon>Gymnopus</taxon>
    </lineage>
</organism>
<reference evidence="1" key="1">
    <citation type="journal article" date="2019" name="Environ. Microbiol.">
        <title>Fungal ecological strategies reflected in gene transcription - a case study of two litter decomposers.</title>
        <authorList>
            <person name="Barbi F."/>
            <person name="Kohler A."/>
            <person name="Barry K."/>
            <person name="Baskaran P."/>
            <person name="Daum C."/>
            <person name="Fauchery L."/>
            <person name="Ihrmark K."/>
            <person name="Kuo A."/>
            <person name="LaButti K."/>
            <person name="Lipzen A."/>
            <person name="Morin E."/>
            <person name="Grigoriev I.V."/>
            <person name="Henrissat B."/>
            <person name="Lindahl B."/>
            <person name="Martin F."/>
        </authorList>
    </citation>
    <scope>NUCLEOTIDE SEQUENCE</scope>
    <source>
        <strain evidence="1">JB14</strain>
    </source>
</reference>
<evidence type="ECO:0000313" key="2">
    <source>
        <dbReference type="Proteomes" id="UP000799118"/>
    </source>
</evidence>
<accession>A0A6A4GVJ0</accession>
<gene>
    <name evidence="1" type="ORF">BT96DRAFT_926720</name>
</gene>
<protein>
    <submittedName>
        <fullName evidence="1">Uncharacterized protein</fullName>
    </submittedName>
</protein>
<sequence>MIFAYSGKDIIVTEEDYVAMFIDVDSQDSTTSIPKHPLKKFRFSKLCEDLRPSTFSSSNSLESFSTSQRSSTSRVFRMVKTNKNGTYSERLVLCEEDSNPSLATSQRYQRTPFTILKWIHSALLQTHTSSSLVASGSELVDMDALMHQWMNIDEFTSSP</sequence>
<evidence type="ECO:0000313" key="1">
    <source>
        <dbReference type="EMBL" id="KAE9389087.1"/>
    </source>
</evidence>
<keyword evidence="2" id="KW-1185">Reference proteome</keyword>
<name>A0A6A4GVJ0_9AGAR</name>
<dbReference type="EMBL" id="ML769712">
    <property type="protein sequence ID" value="KAE9389087.1"/>
    <property type="molecule type" value="Genomic_DNA"/>
</dbReference>
<proteinExistence type="predicted"/>
<dbReference type="AlphaFoldDB" id="A0A6A4GVJ0"/>
<dbReference type="OrthoDB" id="2882256at2759"/>